<dbReference type="Proteomes" id="UP000265300">
    <property type="component" value="Unplaced"/>
</dbReference>
<feature type="region of interest" description="Disordered" evidence="2">
    <location>
        <begin position="181"/>
        <end position="207"/>
    </location>
</feature>
<accession>A0A340XZ97</accession>
<dbReference type="AlphaFoldDB" id="A0A340XZ97"/>
<evidence type="ECO:0000313" key="3">
    <source>
        <dbReference type="Proteomes" id="UP000265300"/>
    </source>
</evidence>
<name>A0A340XZ97_LIPVE</name>
<feature type="region of interest" description="Disordered" evidence="2">
    <location>
        <begin position="57"/>
        <end position="144"/>
    </location>
</feature>
<evidence type="ECO:0000313" key="4">
    <source>
        <dbReference type="RefSeq" id="XP_007464659.1"/>
    </source>
</evidence>
<keyword evidence="3" id="KW-1185">Reference proteome</keyword>
<proteinExistence type="inferred from homology"/>
<gene>
    <name evidence="4" type="primary">LOC103071413</name>
</gene>
<dbReference type="OrthoDB" id="20277at2759"/>
<comment type="similarity">
    <text evidence="1">Belongs to the UPF0488 family.</text>
</comment>
<protein>
    <submittedName>
        <fullName evidence="4">Arginine-glutamic acid dipeptide repeats protein-like</fullName>
    </submittedName>
</protein>
<dbReference type="InterPro" id="IPR029274">
    <property type="entry name" value="DUF4615"/>
</dbReference>
<dbReference type="RefSeq" id="XP_007464659.1">
    <property type="nucleotide sequence ID" value="XM_007464597.1"/>
</dbReference>
<feature type="compositionally biased region" description="Basic residues" evidence="2">
    <location>
        <begin position="265"/>
        <end position="274"/>
    </location>
</feature>
<dbReference type="PANTHER" id="PTHR13602">
    <property type="entry name" value="UPF0488 PROTEIN C8ORF33"/>
    <property type="match status" value="1"/>
</dbReference>
<sequence>MCTNVPSLHSLRDFILSLNLPLMSERYSLSSEKKSTGSVHPQTASKLRLLREAWLVPAAPPPRRGSPDPTPARVSARPAPQATRTGAPPARPSPAPSRLSQRLRHLSARGGQDSLGSAEKGPCNSPTSPCTSAPPSFPLPDQPLQGCYSSQDFADHSAPRWSSTCNIVSVGEGLLQTALRTARAPPTGPRPPRSERPGPAHRAASALRNSVTQTCFAGSEFGVGPEDLLRVWLRLQRMAAPGHPAQETSAAPGHPTCSDAASRAKQQKKKKKTRNGASAANAGGRATETPASEEAPLSAEAQAEQLARELAWCVEKLELGLKMQRPTPKQKEQALGAIRTLRSQRTPLPRKRQLMRSLFGDYRAQMEAEWCVALRALRTAAHSVQVQPVGEAARKKSRRVCRPRLTGRAKDTLDTPDEEFRFNFF</sequence>
<dbReference type="KEGG" id="lve:103071413"/>
<dbReference type="Pfam" id="PF15393">
    <property type="entry name" value="DUF4615"/>
    <property type="match status" value="1"/>
</dbReference>
<dbReference type="STRING" id="118797.A0A340XZ97"/>
<feature type="compositionally biased region" description="Pro residues" evidence="2">
    <location>
        <begin position="58"/>
        <end position="70"/>
    </location>
</feature>
<evidence type="ECO:0000256" key="1">
    <source>
        <dbReference type="ARBA" id="ARBA00005707"/>
    </source>
</evidence>
<dbReference type="GeneID" id="103071413"/>
<feature type="compositionally biased region" description="Low complexity" evidence="2">
    <location>
        <begin position="122"/>
        <end position="134"/>
    </location>
</feature>
<reference evidence="4" key="1">
    <citation type="submission" date="2025-08" db="UniProtKB">
        <authorList>
            <consortium name="RefSeq"/>
        </authorList>
    </citation>
    <scope>IDENTIFICATION</scope>
</reference>
<dbReference type="InParanoid" id="A0A340XZ97"/>
<dbReference type="PANTHER" id="PTHR13602:SF2">
    <property type="entry name" value="UPF0488 PROTEIN C8ORF33"/>
    <property type="match status" value="1"/>
</dbReference>
<feature type="region of interest" description="Disordered" evidence="2">
    <location>
        <begin position="243"/>
        <end position="301"/>
    </location>
</feature>
<evidence type="ECO:0000256" key="2">
    <source>
        <dbReference type="SAM" id="MobiDB-lite"/>
    </source>
</evidence>
<feature type="compositionally biased region" description="Low complexity" evidence="2">
    <location>
        <begin position="275"/>
        <end position="301"/>
    </location>
</feature>
<feature type="compositionally biased region" description="Low complexity" evidence="2">
    <location>
        <begin position="76"/>
        <end position="88"/>
    </location>
</feature>
<organism evidence="3 4">
    <name type="scientific">Lipotes vexillifer</name>
    <name type="common">Yangtze river dolphin</name>
    <dbReference type="NCBI Taxonomy" id="118797"/>
    <lineage>
        <taxon>Eukaryota</taxon>
        <taxon>Metazoa</taxon>
        <taxon>Chordata</taxon>
        <taxon>Craniata</taxon>
        <taxon>Vertebrata</taxon>
        <taxon>Euteleostomi</taxon>
        <taxon>Mammalia</taxon>
        <taxon>Eutheria</taxon>
        <taxon>Laurasiatheria</taxon>
        <taxon>Artiodactyla</taxon>
        <taxon>Whippomorpha</taxon>
        <taxon>Cetacea</taxon>
        <taxon>Odontoceti</taxon>
        <taxon>Lipotidae</taxon>
        <taxon>Lipotes</taxon>
    </lineage>
</organism>